<organism evidence="2 3">
    <name type="scientific">Malaciobacter marinus</name>
    <dbReference type="NCBI Taxonomy" id="505249"/>
    <lineage>
        <taxon>Bacteria</taxon>
        <taxon>Pseudomonadati</taxon>
        <taxon>Campylobacterota</taxon>
        <taxon>Epsilonproteobacteria</taxon>
        <taxon>Campylobacterales</taxon>
        <taxon>Arcobacteraceae</taxon>
        <taxon>Malaciobacter</taxon>
    </lineage>
</organism>
<sequence>MDDILKDLIKPLLTKIIEYIDKNEYWYAYGITIFILLSFIVIGFLLSWFINRRKIKKEIDKIHIETKEKKLY</sequence>
<evidence type="ECO:0000256" key="1">
    <source>
        <dbReference type="SAM" id="Phobius"/>
    </source>
</evidence>
<accession>A0AB36ZZT4</accession>
<evidence type="ECO:0000313" key="2">
    <source>
        <dbReference type="EMBL" id="PPK63063.1"/>
    </source>
</evidence>
<dbReference type="RefSeq" id="WP_079577524.1">
    <property type="nucleotide sequence ID" value="NZ_FUYO01000005.1"/>
</dbReference>
<feature type="transmembrane region" description="Helical" evidence="1">
    <location>
        <begin position="26"/>
        <end position="50"/>
    </location>
</feature>
<dbReference type="Proteomes" id="UP000239861">
    <property type="component" value="Unassembled WGS sequence"/>
</dbReference>
<dbReference type="InterPro" id="IPR036019">
    <property type="entry name" value="MscL_channel"/>
</dbReference>
<dbReference type="AlphaFoldDB" id="A0AB36ZZT4"/>
<proteinExistence type="predicted"/>
<evidence type="ECO:0000313" key="3">
    <source>
        <dbReference type="Proteomes" id="UP000239861"/>
    </source>
</evidence>
<keyword evidence="1" id="KW-0472">Membrane</keyword>
<keyword evidence="1" id="KW-1133">Transmembrane helix</keyword>
<reference evidence="2 3" key="1">
    <citation type="submission" date="2018-02" db="EMBL/GenBank/DDBJ databases">
        <title>Subsurface microbial communities from deep shales in Ohio and West Virginia, USA.</title>
        <authorList>
            <person name="Wrighton K."/>
        </authorList>
    </citation>
    <scope>NUCLEOTIDE SEQUENCE [LARGE SCALE GENOMIC DNA]</scope>
    <source>
        <strain evidence="2 3">MARC-MIP3H16</strain>
    </source>
</reference>
<dbReference type="SUPFAM" id="SSF81330">
    <property type="entry name" value="Gated mechanosensitive channel"/>
    <property type="match status" value="1"/>
</dbReference>
<gene>
    <name evidence="2" type="ORF">B0F89_101264</name>
</gene>
<keyword evidence="1" id="KW-0812">Transmembrane</keyword>
<protein>
    <submittedName>
        <fullName evidence="2">Uncharacterized protein</fullName>
    </submittedName>
</protein>
<name>A0AB36ZZT4_9BACT</name>
<comment type="caution">
    <text evidence="2">The sequence shown here is derived from an EMBL/GenBank/DDBJ whole genome shotgun (WGS) entry which is preliminary data.</text>
</comment>
<dbReference type="EMBL" id="PTIW01000001">
    <property type="protein sequence ID" value="PPK63063.1"/>
    <property type="molecule type" value="Genomic_DNA"/>
</dbReference>